<proteinExistence type="predicted"/>
<name>A0ACC2X705_9TREE</name>
<dbReference type="Proteomes" id="UP001234202">
    <property type="component" value="Unassembled WGS sequence"/>
</dbReference>
<sequence length="885" mass="95518">MTSLQRQAPPRSILLPSPTKPSFDLPLQHPYPARYPRESNSAPYSAGYATTSIPNKPVGAASDMSGRRRTSITIEEKPRIVVRPLIGNDDSQKRNRRRSSAGSPSSTASAIAQQFSGGKDEASETGGNLAVASVTRKTSTSKAFANLFRKKKGNKDETDVPISQQQDMVSKGFLKGKDNSVVSLEGEIMEYGHYGADQTTSIKAMRKRALSSSPESRSPSNSQQHHAGETSLKPNFPTAPIRRVSESDVERHQQNDRSDSSTPFRRPMLTLDMRTQSANTPSHIGSPISLQTPTMSPNLNGSYGYDQYQPRRRSSTRLVSPAASASSRGGKSSSRVTSPTSPGFSTFQGFSPSSATASPRSTFGTGFHSPTSPMSTSPVFSSAQNQYPSSSVPFSLTIRRENDGVPTLQQQQQCVGSTSSSSAEYRKTIEEETLQQEHRFDPAQFDDGSDSESGVGRRSTVPQRTVPSQNITASMKEKRMSSSGPHRVGTTSSGPATPVLTDIPITVISASDSAPLMQRSESGPPPTFKFIPATPIAPENEDDEGESDGSQRKDGSMGGESKRAKNRNSLPPVPVNPIRPRKLELVLDLNTAPVPAQATRQQNINSEPVQASTPISALDSLLNDNAFYDPDTNESFEEDDLADYSCPTSSPPVRSPSRESLLRNTVPLRLSHSPRLVTTTDVCRPVTSSLSMAASCQSSHALTLSSSSTIASSLDSMHTLDLEDVESALGTMLASLSTRPSLASRLTLTDPQLMQSRDVRSDKPAPPPEMGLSALGFGEPNMHTSDYDYNSETPTRRDHRRSWTPRNDIEPVNTVNAYVPEHTTRSDSCDAEADAEANDSETDSIFSDIDDLGSVSIAVVHKSPGMFAPPRTLSMEDANSKQSLR</sequence>
<dbReference type="EMBL" id="JASBWV010000024">
    <property type="protein sequence ID" value="KAJ9119451.1"/>
    <property type="molecule type" value="Genomic_DNA"/>
</dbReference>
<gene>
    <name evidence="1" type="ORF">QFC24_005684</name>
</gene>
<protein>
    <submittedName>
        <fullName evidence="1">Uncharacterized protein</fullName>
    </submittedName>
</protein>
<comment type="caution">
    <text evidence="1">The sequence shown here is derived from an EMBL/GenBank/DDBJ whole genome shotgun (WGS) entry which is preliminary data.</text>
</comment>
<organism evidence="1 2">
    <name type="scientific">Naganishia onofrii</name>
    <dbReference type="NCBI Taxonomy" id="1851511"/>
    <lineage>
        <taxon>Eukaryota</taxon>
        <taxon>Fungi</taxon>
        <taxon>Dikarya</taxon>
        <taxon>Basidiomycota</taxon>
        <taxon>Agaricomycotina</taxon>
        <taxon>Tremellomycetes</taxon>
        <taxon>Filobasidiales</taxon>
        <taxon>Filobasidiaceae</taxon>
        <taxon>Naganishia</taxon>
    </lineage>
</organism>
<accession>A0ACC2X705</accession>
<reference evidence="1" key="1">
    <citation type="submission" date="2023-04" db="EMBL/GenBank/DDBJ databases">
        <title>Draft Genome sequencing of Naganishia species isolated from polar environments using Oxford Nanopore Technology.</title>
        <authorList>
            <person name="Leo P."/>
            <person name="Venkateswaran K."/>
        </authorList>
    </citation>
    <scope>NUCLEOTIDE SEQUENCE</scope>
    <source>
        <strain evidence="1">DBVPG 5303</strain>
    </source>
</reference>
<evidence type="ECO:0000313" key="1">
    <source>
        <dbReference type="EMBL" id="KAJ9119451.1"/>
    </source>
</evidence>
<evidence type="ECO:0000313" key="2">
    <source>
        <dbReference type="Proteomes" id="UP001234202"/>
    </source>
</evidence>
<keyword evidence="2" id="KW-1185">Reference proteome</keyword>